<organism evidence="2 3">
    <name type="scientific">Brevibacillus panacihumi</name>
    <dbReference type="NCBI Taxonomy" id="497735"/>
    <lineage>
        <taxon>Bacteria</taxon>
        <taxon>Bacillati</taxon>
        <taxon>Bacillota</taxon>
        <taxon>Bacilli</taxon>
        <taxon>Bacillales</taxon>
        <taxon>Paenibacillaceae</taxon>
        <taxon>Brevibacillus</taxon>
    </lineage>
</organism>
<proteinExistence type="predicted"/>
<evidence type="ECO:0000256" key="1">
    <source>
        <dbReference type="SAM" id="MobiDB-lite"/>
    </source>
</evidence>
<sequence length="403" mass="42138">MGKRRGRRWITGIFAFFILLMNAFPVIALAEGATLQPPTMQVPDYQTPDLQAPEWEVPQLEGVQWDMPQLEPPPGSIPQLESPEWDTPQLQAPNGNTPQLQAPDGQAPALSAPNGSRPDLQAPGGSGSTSGSNGGGVPQLTPPGLDPNTKRPEPFGETLGYKALELSFKDVIGDTLSYSADLLEQGQVSAGAGAGGYAKVLLTLGLKGMDISLQGSDYQNYTSGALDLMGAKGAYDNYKFVLQQKANAVANAANAQRSITNGAQAANNAVRVPGLVTGLNVGVAAISLPFDAFNTYTAFSQIDDPSLSPEQQGEKFLDGVSNLGSTLMDAGVIASVIPGGQTAGVVLVTVGGVLWVGSKAIKWLDKLAGGKMGKWLKEKTMAGIDWAKEKAGDAIGWVKSIFS</sequence>
<dbReference type="RefSeq" id="WP_122914277.1">
    <property type="nucleotide sequence ID" value="NZ_RHHT01000032.1"/>
</dbReference>
<name>A0A3M8CQK6_9BACL</name>
<comment type="caution">
    <text evidence="2">The sequence shown here is derived from an EMBL/GenBank/DDBJ whole genome shotgun (WGS) entry which is preliminary data.</text>
</comment>
<feature type="region of interest" description="Disordered" evidence="1">
    <location>
        <begin position="66"/>
        <end position="156"/>
    </location>
</feature>
<reference evidence="2 3" key="1">
    <citation type="submission" date="2018-10" db="EMBL/GenBank/DDBJ databases">
        <title>Phylogenomics of Brevibacillus.</title>
        <authorList>
            <person name="Dunlap C."/>
        </authorList>
    </citation>
    <scope>NUCLEOTIDE SEQUENCE [LARGE SCALE GENOMIC DNA]</scope>
    <source>
        <strain evidence="2 3">JCM 15085</strain>
    </source>
</reference>
<dbReference type="EMBL" id="RHHT01000032">
    <property type="protein sequence ID" value="RNB77175.1"/>
    <property type="molecule type" value="Genomic_DNA"/>
</dbReference>
<dbReference type="Proteomes" id="UP000281915">
    <property type="component" value="Unassembled WGS sequence"/>
</dbReference>
<evidence type="ECO:0000313" key="3">
    <source>
        <dbReference type="Proteomes" id="UP000281915"/>
    </source>
</evidence>
<accession>A0A3M8CQK6</accession>
<dbReference type="AlphaFoldDB" id="A0A3M8CQK6"/>
<feature type="compositionally biased region" description="Gly residues" evidence="1">
    <location>
        <begin position="124"/>
        <end position="137"/>
    </location>
</feature>
<protein>
    <submittedName>
        <fullName evidence="2">Uncharacterized protein</fullName>
    </submittedName>
</protein>
<feature type="compositionally biased region" description="Polar residues" evidence="1">
    <location>
        <begin position="88"/>
        <end position="100"/>
    </location>
</feature>
<gene>
    <name evidence="2" type="ORF">EDM58_16260</name>
</gene>
<evidence type="ECO:0000313" key="2">
    <source>
        <dbReference type="EMBL" id="RNB77175.1"/>
    </source>
</evidence>